<name>A0A1F6E7H2_9BACT</name>
<evidence type="ECO:0000259" key="3">
    <source>
        <dbReference type="Pfam" id="PF00588"/>
    </source>
</evidence>
<dbReference type="PANTHER" id="PTHR46429:SF1">
    <property type="entry name" value="23S RRNA (GUANOSINE-2'-O-)-METHYLTRANSFERASE RLMB"/>
    <property type="match status" value="1"/>
</dbReference>
<keyword evidence="2" id="KW-0808">Transferase</keyword>
<dbReference type="InterPro" id="IPR001537">
    <property type="entry name" value="SpoU_MeTrfase"/>
</dbReference>
<feature type="domain" description="tRNA/rRNA methyltransferase SpoU type" evidence="3">
    <location>
        <begin position="3"/>
        <end position="150"/>
    </location>
</feature>
<dbReference type="SUPFAM" id="SSF75217">
    <property type="entry name" value="alpha/beta knot"/>
    <property type="match status" value="1"/>
</dbReference>
<proteinExistence type="predicted"/>
<dbReference type="InterPro" id="IPR029028">
    <property type="entry name" value="Alpha/beta_knot_MTases"/>
</dbReference>
<sequence>MEISVLLHNIRSAHNVGSIFRTCDAAGVSRVYLTGYTPAPTDRFGRAQKDIAKTALGAERSVPWEYRKNPFTVISKLRDEGRHIVAVEQTPRSIDYRKFKSGKPTVFVLGNEVRGISKSILNACDSVVEIPMHGKKESLNVSVAAGIILFAVVR</sequence>
<dbReference type="GO" id="GO:0008173">
    <property type="term" value="F:RNA methyltransferase activity"/>
    <property type="evidence" value="ECO:0007669"/>
    <property type="project" value="InterPro"/>
</dbReference>
<gene>
    <name evidence="4" type="ORF">A3C20_03970</name>
</gene>
<dbReference type="GO" id="GO:0003723">
    <property type="term" value="F:RNA binding"/>
    <property type="evidence" value="ECO:0007669"/>
    <property type="project" value="InterPro"/>
</dbReference>
<dbReference type="PANTHER" id="PTHR46429">
    <property type="entry name" value="23S RRNA (GUANOSINE-2'-O-)-METHYLTRANSFERASE RLMB"/>
    <property type="match status" value="1"/>
</dbReference>
<organism evidence="4 5">
    <name type="scientific">Candidatus Kaiserbacteria bacterium RIFCSPHIGHO2_02_FULL_55_25</name>
    <dbReference type="NCBI Taxonomy" id="1798498"/>
    <lineage>
        <taxon>Bacteria</taxon>
        <taxon>Candidatus Kaiseribacteriota</taxon>
    </lineage>
</organism>
<keyword evidence="1" id="KW-0489">Methyltransferase</keyword>
<evidence type="ECO:0000313" key="5">
    <source>
        <dbReference type="Proteomes" id="UP000176914"/>
    </source>
</evidence>
<dbReference type="Gene3D" id="3.40.1280.10">
    <property type="match status" value="1"/>
</dbReference>
<reference evidence="4 5" key="1">
    <citation type="journal article" date="2016" name="Nat. Commun.">
        <title>Thousands of microbial genomes shed light on interconnected biogeochemical processes in an aquifer system.</title>
        <authorList>
            <person name="Anantharaman K."/>
            <person name="Brown C.T."/>
            <person name="Hug L.A."/>
            <person name="Sharon I."/>
            <person name="Castelle C.J."/>
            <person name="Probst A.J."/>
            <person name="Thomas B.C."/>
            <person name="Singh A."/>
            <person name="Wilkins M.J."/>
            <person name="Karaoz U."/>
            <person name="Brodie E.L."/>
            <person name="Williams K.H."/>
            <person name="Hubbard S.S."/>
            <person name="Banfield J.F."/>
        </authorList>
    </citation>
    <scope>NUCLEOTIDE SEQUENCE [LARGE SCALE GENOMIC DNA]</scope>
</reference>
<evidence type="ECO:0000256" key="1">
    <source>
        <dbReference type="ARBA" id="ARBA00022603"/>
    </source>
</evidence>
<dbReference type="CDD" id="cd18097">
    <property type="entry name" value="SpoU-like"/>
    <property type="match status" value="1"/>
</dbReference>
<dbReference type="InterPro" id="IPR029026">
    <property type="entry name" value="tRNA_m1G_MTases_N"/>
</dbReference>
<dbReference type="EMBL" id="MFLL01000010">
    <property type="protein sequence ID" value="OGG69649.1"/>
    <property type="molecule type" value="Genomic_DNA"/>
</dbReference>
<evidence type="ECO:0000256" key="2">
    <source>
        <dbReference type="ARBA" id="ARBA00022679"/>
    </source>
</evidence>
<dbReference type="Proteomes" id="UP000176914">
    <property type="component" value="Unassembled WGS sequence"/>
</dbReference>
<protein>
    <recommendedName>
        <fullName evidence="3">tRNA/rRNA methyltransferase SpoU type domain-containing protein</fullName>
    </recommendedName>
</protein>
<dbReference type="Pfam" id="PF00588">
    <property type="entry name" value="SpoU_methylase"/>
    <property type="match status" value="1"/>
</dbReference>
<comment type="caution">
    <text evidence="4">The sequence shown here is derived from an EMBL/GenBank/DDBJ whole genome shotgun (WGS) entry which is preliminary data.</text>
</comment>
<evidence type="ECO:0000313" key="4">
    <source>
        <dbReference type="EMBL" id="OGG69649.1"/>
    </source>
</evidence>
<dbReference type="GO" id="GO:0005829">
    <property type="term" value="C:cytosol"/>
    <property type="evidence" value="ECO:0007669"/>
    <property type="project" value="TreeGrafter"/>
</dbReference>
<dbReference type="AlphaFoldDB" id="A0A1F6E7H2"/>
<dbReference type="GO" id="GO:0006396">
    <property type="term" value="P:RNA processing"/>
    <property type="evidence" value="ECO:0007669"/>
    <property type="project" value="InterPro"/>
</dbReference>
<dbReference type="GO" id="GO:0032259">
    <property type="term" value="P:methylation"/>
    <property type="evidence" value="ECO:0007669"/>
    <property type="project" value="UniProtKB-KW"/>
</dbReference>
<accession>A0A1F6E7H2</accession>
<dbReference type="InterPro" id="IPR004441">
    <property type="entry name" value="rRNA_MeTrfase_TrmH"/>
</dbReference>